<keyword evidence="11" id="KW-1185">Reference proteome</keyword>
<evidence type="ECO:0000256" key="2">
    <source>
        <dbReference type="ARBA" id="ARBA00005236"/>
    </source>
</evidence>
<dbReference type="Pfam" id="PF02687">
    <property type="entry name" value="FtsX"/>
    <property type="match status" value="1"/>
</dbReference>
<comment type="similarity">
    <text evidence="2">Belongs to the ABC-4 integral membrane protein family. LolC/E subfamily.</text>
</comment>
<dbReference type="EMBL" id="FWXT01000001">
    <property type="protein sequence ID" value="SMC68470.1"/>
    <property type="molecule type" value="Genomic_DNA"/>
</dbReference>
<dbReference type="GO" id="GO:0098797">
    <property type="term" value="C:plasma membrane protein complex"/>
    <property type="evidence" value="ECO:0007669"/>
    <property type="project" value="TreeGrafter"/>
</dbReference>
<evidence type="ECO:0000256" key="6">
    <source>
        <dbReference type="ARBA" id="ARBA00023136"/>
    </source>
</evidence>
<proteinExistence type="inferred from homology"/>
<organism evidence="10 11">
    <name type="scientific">Pedobacter africanus</name>
    <dbReference type="NCBI Taxonomy" id="151894"/>
    <lineage>
        <taxon>Bacteria</taxon>
        <taxon>Pseudomonadati</taxon>
        <taxon>Bacteroidota</taxon>
        <taxon>Sphingobacteriia</taxon>
        <taxon>Sphingobacteriales</taxon>
        <taxon>Sphingobacteriaceae</taxon>
        <taxon>Pedobacter</taxon>
    </lineage>
</organism>
<keyword evidence="6 7" id="KW-0472">Membrane</keyword>
<evidence type="ECO:0000259" key="8">
    <source>
        <dbReference type="Pfam" id="PF02687"/>
    </source>
</evidence>
<dbReference type="Pfam" id="PF12704">
    <property type="entry name" value="MacB_PCD"/>
    <property type="match status" value="1"/>
</dbReference>
<evidence type="ECO:0000256" key="1">
    <source>
        <dbReference type="ARBA" id="ARBA00004651"/>
    </source>
</evidence>
<evidence type="ECO:0000256" key="7">
    <source>
        <dbReference type="SAM" id="Phobius"/>
    </source>
</evidence>
<keyword evidence="3" id="KW-1003">Cell membrane</keyword>
<feature type="transmembrane region" description="Helical" evidence="7">
    <location>
        <begin position="21"/>
        <end position="46"/>
    </location>
</feature>
<dbReference type="InterPro" id="IPR003838">
    <property type="entry name" value="ABC3_permease_C"/>
</dbReference>
<dbReference type="OrthoDB" id="1522724at2"/>
<protein>
    <submittedName>
        <fullName evidence="10">Lipoprotein-releasing system permease protein</fullName>
    </submittedName>
</protein>
<dbReference type="AlphaFoldDB" id="A0A1W2B6Q5"/>
<reference evidence="11" key="1">
    <citation type="submission" date="2017-04" db="EMBL/GenBank/DDBJ databases">
        <authorList>
            <person name="Varghese N."/>
            <person name="Submissions S."/>
        </authorList>
    </citation>
    <scope>NUCLEOTIDE SEQUENCE [LARGE SCALE GENOMIC DNA]</scope>
    <source>
        <strain evidence="11">DSM 12126</strain>
    </source>
</reference>
<evidence type="ECO:0000256" key="4">
    <source>
        <dbReference type="ARBA" id="ARBA00022692"/>
    </source>
</evidence>
<evidence type="ECO:0000256" key="3">
    <source>
        <dbReference type="ARBA" id="ARBA00022475"/>
    </source>
</evidence>
<feature type="domain" description="ABC3 transporter permease C-terminal" evidence="8">
    <location>
        <begin position="279"/>
        <end position="402"/>
    </location>
</feature>
<feature type="transmembrane region" description="Helical" evidence="7">
    <location>
        <begin position="275"/>
        <end position="301"/>
    </location>
</feature>
<evidence type="ECO:0000313" key="11">
    <source>
        <dbReference type="Proteomes" id="UP000192756"/>
    </source>
</evidence>
<feature type="transmembrane region" description="Helical" evidence="7">
    <location>
        <begin position="378"/>
        <end position="401"/>
    </location>
</feature>
<dbReference type="Proteomes" id="UP000192756">
    <property type="component" value="Unassembled WGS sequence"/>
</dbReference>
<keyword evidence="4 7" id="KW-0812">Transmembrane</keyword>
<dbReference type="GO" id="GO:0044874">
    <property type="term" value="P:lipoprotein localization to outer membrane"/>
    <property type="evidence" value="ECO:0007669"/>
    <property type="project" value="TreeGrafter"/>
</dbReference>
<feature type="domain" description="MacB-like periplasmic core" evidence="9">
    <location>
        <begin position="25"/>
        <end position="248"/>
    </location>
</feature>
<dbReference type="PANTHER" id="PTHR30489">
    <property type="entry name" value="LIPOPROTEIN-RELEASING SYSTEM TRANSMEMBRANE PROTEIN LOLE"/>
    <property type="match status" value="1"/>
</dbReference>
<dbReference type="InterPro" id="IPR025857">
    <property type="entry name" value="MacB_PCD"/>
</dbReference>
<comment type="subcellular location">
    <subcellularLocation>
        <location evidence="1">Cell membrane</location>
        <topology evidence="1">Multi-pass membrane protein</topology>
    </subcellularLocation>
</comment>
<name>A0A1W2B6Q5_9SPHI</name>
<sequence>MNTPFYIARRYLFAKKSTNAINIISTISVAGVFVGSAALIIILSVFNGFEEVVLKMFNTITPQIVISPVEGKTFDPNTPYFNKLRKEKGVYSFTEVLAENALLRYNDKQSVGLVKGVSTDYLKNKSLDSITIDGNFTLENKSLNYAVIGSAIQTFLMVNTTDPFNPLQVFSPKKKASSASSVNPAEDFTILSIPVSGVFEVQQDFDNVAIVPLRFARKLLEEPVRISSIEINLERGVDADQFKANIEERIGQNFEIKDRIQQNKVLYNILGSEKWAVYIILTFILIIAIFNIIGSLTMLVIDKLKDIAILSSLGAGKKLIKRIFLLEGMMITMAGCVFGLIVGLGFCLLQQRFGLVKMTQDNLVITNAYPVALKWKDFLLVFLTVSVFSFMASALSANLSVKKINHLNQDL</sequence>
<evidence type="ECO:0000259" key="9">
    <source>
        <dbReference type="Pfam" id="PF12704"/>
    </source>
</evidence>
<keyword evidence="10" id="KW-0449">Lipoprotein</keyword>
<dbReference type="RefSeq" id="WP_084238136.1">
    <property type="nucleotide sequence ID" value="NZ_FWXT01000001.1"/>
</dbReference>
<dbReference type="PANTHER" id="PTHR30489:SF0">
    <property type="entry name" value="LIPOPROTEIN-RELEASING SYSTEM TRANSMEMBRANE PROTEIN LOLE"/>
    <property type="match status" value="1"/>
</dbReference>
<dbReference type="STRING" id="151894.SAMN04488524_1965"/>
<accession>A0A1W2B6Q5</accession>
<feature type="transmembrane region" description="Helical" evidence="7">
    <location>
        <begin position="322"/>
        <end position="346"/>
    </location>
</feature>
<evidence type="ECO:0000313" key="10">
    <source>
        <dbReference type="EMBL" id="SMC68470.1"/>
    </source>
</evidence>
<gene>
    <name evidence="10" type="ORF">SAMN04488524_1965</name>
</gene>
<evidence type="ECO:0000256" key="5">
    <source>
        <dbReference type="ARBA" id="ARBA00022989"/>
    </source>
</evidence>
<keyword evidence="5 7" id="KW-1133">Transmembrane helix</keyword>
<dbReference type="InterPro" id="IPR051447">
    <property type="entry name" value="Lipoprotein-release_system"/>
</dbReference>